<proteinExistence type="predicted"/>
<evidence type="ECO:0008006" key="4">
    <source>
        <dbReference type="Google" id="ProtNLM"/>
    </source>
</evidence>
<evidence type="ECO:0000256" key="1">
    <source>
        <dbReference type="SAM" id="SignalP"/>
    </source>
</evidence>
<feature type="chain" id="PRO_5042983501" description="Secreted protein" evidence="1">
    <location>
        <begin position="25"/>
        <end position="87"/>
    </location>
</feature>
<organism evidence="2 3">
    <name type="scientific">Phaseolus coccineus</name>
    <name type="common">Scarlet runner bean</name>
    <name type="synonym">Phaseolus multiflorus</name>
    <dbReference type="NCBI Taxonomy" id="3886"/>
    <lineage>
        <taxon>Eukaryota</taxon>
        <taxon>Viridiplantae</taxon>
        <taxon>Streptophyta</taxon>
        <taxon>Embryophyta</taxon>
        <taxon>Tracheophyta</taxon>
        <taxon>Spermatophyta</taxon>
        <taxon>Magnoliopsida</taxon>
        <taxon>eudicotyledons</taxon>
        <taxon>Gunneridae</taxon>
        <taxon>Pentapetalae</taxon>
        <taxon>rosids</taxon>
        <taxon>fabids</taxon>
        <taxon>Fabales</taxon>
        <taxon>Fabaceae</taxon>
        <taxon>Papilionoideae</taxon>
        <taxon>50 kb inversion clade</taxon>
        <taxon>NPAAA clade</taxon>
        <taxon>indigoferoid/millettioid clade</taxon>
        <taxon>Phaseoleae</taxon>
        <taxon>Phaseolus</taxon>
    </lineage>
</organism>
<sequence>MFKNLNCSIKSSLVCMFFHLSTHATSNQSIQEDDERTGLLFFVRFFFVTDPRKSAIKASVHVCGPSVSPNVRLSELHVCFVACAGPA</sequence>
<dbReference type="Proteomes" id="UP001374584">
    <property type="component" value="Unassembled WGS sequence"/>
</dbReference>
<evidence type="ECO:0000313" key="2">
    <source>
        <dbReference type="EMBL" id="KAK7378749.1"/>
    </source>
</evidence>
<protein>
    <recommendedName>
        <fullName evidence="4">Secreted protein</fullName>
    </recommendedName>
</protein>
<dbReference type="AlphaFoldDB" id="A0AAN9NSZ7"/>
<reference evidence="2 3" key="1">
    <citation type="submission" date="2024-01" db="EMBL/GenBank/DDBJ databases">
        <title>The genomes of 5 underutilized Papilionoideae crops provide insights into root nodulation and disease resistanc.</title>
        <authorList>
            <person name="Jiang F."/>
        </authorList>
    </citation>
    <scope>NUCLEOTIDE SEQUENCE [LARGE SCALE GENOMIC DNA]</scope>
    <source>
        <strain evidence="2">JINMINGXINNONG_FW02</strain>
        <tissue evidence="2">Leaves</tissue>
    </source>
</reference>
<keyword evidence="1" id="KW-0732">Signal</keyword>
<gene>
    <name evidence="2" type="ORF">VNO80_04196</name>
</gene>
<accession>A0AAN9NSZ7</accession>
<feature type="signal peptide" evidence="1">
    <location>
        <begin position="1"/>
        <end position="24"/>
    </location>
</feature>
<evidence type="ECO:0000313" key="3">
    <source>
        <dbReference type="Proteomes" id="UP001374584"/>
    </source>
</evidence>
<keyword evidence="3" id="KW-1185">Reference proteome</keyword>
<name>A0AAN9NSZ7_PHACN</name>
<comment type="caution">
    <text evidence="2">The sequence shown here is derived from an EMBL/GenBank/DDBJ whole genome shotgun (WGS) entry which is preliminary data.</text>
</comment>
<dbReference type="EMBL" id="JAYMYR010000002">
    <property type="protein sequence ID" value="KAK7378749.1"/>
    <property type="molecule type" value="Genomic_DNA"/>
</dbReference>